<evidence type="ECO:0000256" key="9">
    <source>
        <dbReference type="ARBA" id="ARBA00023002"/>
    </source>
</evidence>
<keyword evidence="6" id="KW-0479">Metal-binding</keyword>
<evidence type="ECO:0000256" key="15">
    <source>
        <dbReference type="ARBA" id="ARBA00049334"/>
    </source>
</evidence>
<dbReference type="PANTHER" id="PTHR10696">
    <property type="entry name" value="GAMMA-BUTYROBETAINE HYDROXYLASE-RELATED"/>
    <property type="match status" value="1"/>
</dbReference>
<dbReference type="Pfam" id="PF02668">
    <property type="entry name" value="TauD"/>
    <property type="match status" value="1"/>
</dbReference>
<comment type="pathway">
    <text evidence="3">Amine and polyamine biosynthesis; carnitine biosynthesis.</text>
</comment>
<dbReference type="InterPro" id="IPR038492">
    <property type="entry name" value="GBBH-like_N_sf"/>
</dbReference>
<dbReference type="UniPathway" id="UPA00118"/>
<feature type="domain" description="TauD/TfdA-like" evidence="17">
    <location>
        <begin position="457"/>
        <end position="713"/>
    </location>
</feature>
<evidence type="ECO:0000256" key="1">
    <source>
        <dbReference type="ARBA" id="ARBA00001954"/>
    </source>
</evidence>
<dbReference type="InterPro" id="IPR042098">
    <property type="entry name" value="TauD-like_sf"/>
</dbReference>
<protein>
    <recommendedName>
        <fullName evidence="5">trimethyllysine dioxygenase</fullName>
        <ecNumber evidence="5">1.14.11.8</ecNumber>
    </recommendedName>
    <alternativeName>
        <fullName evidence="12">Epsilon-trimethyllysine 2-oxoglutarate dioxygenase</fullName>
    </alternativeName>
    <alternativeName>
        <fullName evidence="11">TML hydroxylase</fullName>
    </alternativeName>
    <alternativeName>
        <fullName evidence="13">TML-alpha-ketoglutarate dioxygenase</fullName>
    </alternativeName>
</protein>
<sequence>MTINAHRSRVYSYRCSAALVLAMADATEAAAASRRQEELQKQERHADIKHLLTPLLLRRQKVYNAIATPLEAPLITHAHGQHAFFPNLDAKAALQDVQPERVACSQTMHKATCRASDTVTMRCTSSKAARSEAEGEVGGEAKHVRFKGPHRVKVRLWGGVGRGGDGGLGARQRASARERPVWRRATSTTASTFPPPPSSTALPFAASPAGSIRPYRCVASAPHPCSMYRPLPRAVSALPKRLTPASARSIVTPCRPAIASSLPSHSVSIGRLLSTSRASRAEAAAKPAAPTASSSASASYSDGGPAVPGVTMDAKSRAVYITWASGITSKFHNIWLRDHCRCPQCYHPTTKQRLLNTFEIAPDAQPISAEATTEGLLVHWPLLPSERAAQPATPEPAQGTEEAAGESAAGPQHPSLYPWRWLMRNSYSPLLSDPVTAASDDTGLKGIEKVLWGKGIGSAPPTVKYDEVMGSDEGVLKWVTKIAQYGFAFVSGVPPTPTDTEALIRRIAFIRETHYGGFWDFTSDLAHGDTAYTDLALQAHTDTTYFTDPAGLQMFHLLSHTASKTSSSGTKGPSGGESLLVDGFLAAAVLKDVHPDAYDTLSRVRIRTHSAGDENTMIRPLLDGGYPILQHDEATGELVLVRYNNDDRSVLRVDADDVEPFYDALKKWNAILTNPEGEYRVQLKPGTPLIFDNHRVLHGRAAFVGNRRLCGAYVNHDDYRSRLAVLRTQLAENRSTRGVWDDGL</sequence>
<dbReference type="Pfam" id="PF06155">
    <property type="entry name" value="GBBH-like_N"/>
    <property type="match status" value="1"/>
</dbReference>
<dbReference type="PANTHER" id="PTHR10696:SF51">
    <property type="entry name" value="TRIMETHYLLYSINE DIOXYGENASE, MITOCHONDRIAL"/>
    <property type="match status" value="1"/>
</dbReference>
<dbReference type="Gene3D" id="3.60.130.10">
    <property type="entry name" value="Clavaminate synthase-like"/>
    <property type="match status" value="1"/>
</dbReference>
<evidence type="ECO:0000313" key="20">
    <source>
        <dbReference type="Proteomes" id="UP000019462"/>
    </source>
</evidence>
<evidence type="ECO:0000256" key="4">
    <source>
        <dbReference type="ARBA" id="ARBA00008654"/>
    </source>
</evidence>
<evidence type="ECO:0000256" key="10">
    <source>
        <dbReference type="ARBA" id="ARBA00023004"/>
    </source>
</evidence>
<dbReference type="NCBIfam" id="TIGR02410">
    <property type="entry name" value="carnitine_TMLD"/>
    <property type="match status" value="1"/>
</dbReference>
<dbReference type="AlphaFoldDB" id="W3VDQ5"/>
<dbReference type="Proteomes" id="UP000019462">
    <property type="component" value="Unassembled WGS sequence"/>
</dbReference>
<keyword evidence="7" id="KW-0124">Carnitine biosynthesis</keyword>
<keyword evidence="8" id="KW-0223">Dioxygenase</keyword>
<evidence type="ECO:0000256" key="5">
    <source>
        <dbReference type="ARBA" id="ARBA00012267"/>
    </source>
</evidence>
<dbReference type="InterPro" id="IPR012776">
    <property type="entry name" value="Trimethyllysine_dOase"/>
</dbReference>
<dbReference type="GO" id="GO:0045329">
    <property type="term" value="P:carnitine biosynthetic process"/>
    <property type="evidence" value="ECO:0007669"/>
    <property type="project" value="UniProtKB-UniPathway"/>
</dbReference>
<feature type="region of interest" description="Disordered" evidence="16">
    <location>
        <begin position="388"/>
        <end position="412"/>
    </location>
</feature>
<dbReference type="InterPro" id="IPR050411">
    <property type="entry name" value="AlphaKG_dependent_hydroxylases"/>
</dbReference>
<proteinExistence type="inferred from homology"/>
<feature type="region of interest" description="Disordered" evidence="16">
    <location>
        <begin position="165"/>
        <end position="200"/>
    </location>
</feature>
<dbReference type="SUPFAM" id="SSF51197">
    <property type="entry name" value="Clavaminate synthase-like"/>
    <property type="match status" value="1"/>
</dbReference>
<evidence type="ECO:0000256" key="6">
    <source>
        <dbReference type="ARBA" id="ARBA00022723"/>
    </source>
</evidence>
<accession>W3VDQ5</accession>
<dbReference type="HOGENOM" id="CLU_021859_2_2_1"/>
<feature type="compositionally biased region" description="Low complexity" evidence="16">
    <location>
        <begin position="397"/>
        <end position="410"/>
    </location>
</feature>
<feature type="compositionally biased region" description="Low complexity" evidence="16">
    <location>
        <begin position="284"/>
        <end position="301"/>
    </location>
</feature>
<dbReference type="FunFam" id="3.30.2020.30:FF:000002">
    <property type="entry name" value="Putative gamma-butyrobetaine dioxygenase"/>
    <property type="match status" value="1"/>
</dbReference>
<gene>
    <name evidence="19" type="ORF">PaG_06611</name>
</gene>
<organism evidence="19 20">
    <name type="scientific">Moesziomyces aphidis</name>
    <name type="common">Pseudozyma aphidis</name>
    <dbReference type="NCBI Taxonomy" id="84754"/>
    <lineage>
        <taxon>Eukaryota</taxon>
        <taxon>Fungi</taxon>
        <taxon>Dikarya</taxon>
        <taxon>Basidiomycota</taxon>
        <taxon>Ustilaginomycotina</taxon>
        <taxon>Ustilaginomycetes</taxon>
        <taxon>Ustilaginales</taxon>
        <taxon>Ustilaginaceae</taxon>
        <taxon>Moesziomyces</taxon>
    </lineage>
</organism>
<comment type="similarity">
    <text evidence="4">Belongs to the gamma-BBH/TMLD family.</text>
</comment>
<evidence type="ECO:0000313" key="19">
    <source>
        <dbReference type="EMBL" id="ETS59679.1"/>
    </source>
</evidence>
<comment type="cofactor">
    <cofactor evidence="1">
        <name>Fe(2+)</name>
        <dbReference type="ChEBI" id="CHEBI:29033"/>
    </cofactor>
</comment>
<keyword evidence="20" id="KW-1185">Reference proteome</keyword>
<dbReference type="GO" id="GO:0005739">
    <property type="term" value="C:mitochondrion"/>
    <property type="evidence" value="ECO:0007669"/>
    <property type="project" value="TreeGrafter"/>
</dbReference>
<evidence type="ECO:0000256" key="11">
    <source>
        <dbReference type="ARBA" id="ARBA00030363"/>
    </source>
</evidence>
<reference evidence="19 20" key="1">
    <citation type="journal article" date="2014" name="Genome Announc.">
        <title>Genome sequence of the basidiomycetous fungus Pseudozyma aphidis DSM70725, an efficient producer of biosurfactant mannosylerythritol lipids.</title>
        <authorList>
            <person name="Lorenz S."/>
            <person name="Guenther M."/>
            <person name="Grumaz C."/>
            <person name="Rupp S."/>
            <person name="Zibek S."/>
            <person name="Sohn K."/>
        </authorList>
    </citation>
    <scope>NUCLEOTIDE SEQUENCE [LARGE SCALE GENOMIC DNA]</scope>
    <source>
        <strain evidence="20">ATCC 32657 / CBS 517.83 / DSM 70725 / JCM 10318 / NBRC 10182 / NRRL Y-7954 / St-0401</strain>
    </source>
</reference>
<evidence type="ECO:0000256" key="2">
    <source>
        <dbReference type="ARBA" id="ARBA00001961"/>
    </source>
</evidence>
<name>W3VDQ5_MOEAP</name>
<feature type="region of interest" description="Disordered" evidence="16">
    <location>
        <begin position="284"/>
        <end position="306"/>
    </location>
</feature>
<dbReference type="GO" id="GO:0005506">
    <property type="term" value="F:iron ion binding"/>
    <property type="evidence" value="ECO:0007669"/>
    <property type="project" value="InterPro"/>
</dbReference>
<dbReference type="Gene3D" id="3.30.2020.30">
    <property type="match status" value="1"/>
</dbReference>
<evidence type="ECO:0000256" key="8">
    <source>
        <dbReference type="ARBA" id="ARBA00022964"/>
    </source>
</evidence>
<dbReference type="FunFam" id="3.60.130.10:FF:000001">
    <property type="entry name" value="Trimethyllysine dioxygenase, mitochondrial"/>
    <property type="match status" value="1"/>
</dbReference>
<dbReference type="GO" id="GO:0050353">
    <property type="term" value="F:trimethyllysine dioxygenase activity"/>
    <property type="evidence" value="ECO:0007669"/>
    <property type="project" value="UniProtKB-EC"/>
</dbReference>
<evidence type="ECO:0000256" key="14">
    <source>
        <dbReference type="ARBA" id="ARBA00046008"/>
    </source>
</evidence>
<dbReference type="InterPro" id="IPR010376">
    <property type="entry name" value="GBBH-like_N"/>
</dbReference>
<evidence type="ECO:0000256" key="16">
    <source>
        <dbReference type="SAM" id="MobiDB-lite"/>
    </source>
</evidence>
<evidence type="ECO:0000256" key="3">
    <source>
        <dbReference type="ARBA" id="ARBA00005022"/>
    </source>
</evidence>
<evidence type="ECO:0000256" key="13">
    <source>
        <dbReference type="ARBA" id="ARBA00032283"/>
    </source>
</evidence>
<comment type="function">
    <text evidence="14">Converts trimethyllysine (TML) into hydroxytrimethyllysine (HTML).</text>
</comment>
<evidence type="ECO:0000256" key="7">
    <source>
        <dbReference type="ARBA" id="ARBA00022873"/>
    </source>
</evidence>
<comment type="caution">
    <text evidence="19">The sequence shown here is derived from an EMBL/GenBank/DDBJ whole genome shotgun (WGS) entry which is preliminary data.</text>
</comment>
<evidence type="ECO:0000256" key="12">
    <source>
        <dbReference type="ARBA" id="ARBA00031778"/>
    </source>
</evidence>
<dbReference type="InterPro" id="IPR003819">
    <property type="entry name" value="TauD/TfdA-like"/>
</dbReference>
<keyword evidence="10" id="KW-0408">Iron</keyword>
<dbReference type="CDD" id="cd00250">
    <property type="entry name" value="CAS_like"/>
    <property type="match status" value="1"/>
</dbReference>
<comment type="catalytic activity">
    <reaction evidence="15">
        <text>N(6),N(6),N(6)-trimethyl-L-lysine + 2-oxoglutarate + O2 = (3S)-3-hydroxy-N(6),N(6),N(6)-trimethyl-L-lysine + succinate + CO2</text>
        <dbReference type="Rhea" id="RHEA:14181"/>
        <dbReference type="ChEBI" id="CHEBI:15379"/>
        <dbReference type="ChEBI" id="CHEBI:16526"/>
        <dbReference type="ChEBI" id="CHEBI:16810"/>
        <dbReference type="ChEBI" id="CHEBI:30031"/>
        <dbReference type="ChEBI" id="CHEBI:58100"/>
        <dbReference type="ChEBI" id="CHEBI:141499"/>
        <dbReference type="EC" id="1.14.11.8"/>
    </reaction>
</comment>
<evidence type="ECO:0000259" key="17">
    <source>
        <dbReference type="Pfam" id="PF02668"/>
    </source>
</evidence>
<keyword evidence="9" id="KW-0560">Oxidoreductase</keyword>
<comment type="cofactor">
    <cofactor evidence="2">
        <name>L-ascorbate</name>
        <dbReference type="ChEBI" id="CHEBI:38290"/>
    </cofactor>
</comment>
<dbReference type="OrthoDB" id="408743at2759"/>
<feature type="domain" description="Gamma-butyrobetaine hydroxylase-like N-terminal" evidence="18">
    <location>
        <begin position="312"/>
        <end position="380"/>
    </location>
</feature>
<evidence type="ECO:0000259" key="18">
    <source>
        <dbReference type="Pfam" id="PF06155"/>
    </source>
</evidence>
<dbReference type="EMBL" id="AWNI01000042">
    <property type="protein sequence ID" value="ETS59679.1"/>
    <property type="molecule type" value="Genomic_DNA"/>
</dbReference>
<dbReference type="EC" id="1.14.11.8" evidence="5"/>